<dbReference type="RefSeq" id="WP_046524069.1">
    <property type="nucleotide sequence ID" value="NZ_LAYY01000012.1"/>
</dbReference>
<dbReference type="OrthoDB" id="9812167at2"/>
<feature type="domain" description="Pyruvate phosphate dikinase AMP/ATP-binding" evidence="1">
    <location>
        <begin position="288"/>
        <end position="664"/>
    </location>
</feature>
<dbReference type="InterPro" id="IPR013815">
    <property type="entry name" value="ATP_grasp_subdomain_1"/>
</dbReference>
<sequence length="849" mass="97106">MDRHDKASTGISGFDKVIDMLRLGDNVVWQVDSLEHYKKMVQPYVDQALRDNRKIVYVRFGSHEPVIPNKENIKICHLDAGKGFESFATEVHSLIEQEGRKTFYVFDCLTELLKHWHSDLMIGNFFKVSCPFLYELDTIAYFAIHRNVHTYSTIAGIRETTQLLLDLYEVNDKFYIHPLKAADRYSPTMFFPHYIFGQEAVCISASSEIAQLFSTLRRSEERLDYWTVIFNQAREALTHDKDEQEKTKKLLMTLLIGHESRMLELCNSFFSLSDILMIASREIGSGFIGGKSVGMLLARKILEQEEEGRFIPYLEPHDSFYLGSDVFYTYIVQNGWWKLRVKQKTKEGYFRYASELRENLLRGRFPDNIKEQFVQVLEYFGQSPIIVRSSSLLEDNFGNAFAGKYESVFCANQGTPEERYTAFEQAIRTVYASTMNEDALRYRMDRGLFEKDEQMAILIQRVSGDQYGQSFFPHIAGVGNSSNLYVWDQSIDMDAGMLRLVFGLGTRAVDRTVKDYAKIITLDDPLRSPLMNLEDEKKFSQHDADVLDLNGNALTSQNVQVLFRQDLKADKGLFANMDHAGAARLRELGYADGEVPYILTFQRLLKDTSFTALMKDILRVLSQVYDYPVDIEFCANFNDEDHYKINLLQCRPLQTRGLGKPVQLPEIKAGDSCFFAANGHFMGGNVRLPIHYVVFVNTQTYLESSEQRKYSIARQIGKLNSELKGENVLLIGPGRWGTTTPSLGVPVHFSELSHMSVICEVASSQGGLMPELSYGSHFFQDLVESGIFYAAIFDGEKDVIFQPEYVLEKENLLSALLPKSSRFEDVIHVARTEGMEIFSDIVSQKLVCR</sequence>
<dbReference type="PATRIC" id="fig|1408103.3.peg.2761"/>
<dbReference type="EMBL" id="LAYY01000012">
    <property type="protein sequence ID" value="KKK37731.1"/>
    <property type="molecule type" value="Genomic_DNA"/>
</dbReference>
<dbReference type="SUPFAM" id="SSF56059">
    <property type="entry name" value="Glutathione synthetase ATP-binding domain-like"/>
    <property type="match status" value="1"/>
</dbReference>
<organism evidence="2 3">
    <name type="scientific">Mesobacillus campisalis</name>
    <dbReference type="NCBI Taxonomy" id="1408103"/>
    <lineage>
        <taxon>Bacteria</taxon>
        <taxon>Bacillati</taxon>
        <taxon>Bacillota</taxon>
        <taxon>Bacilli</taxon>
        <taxon>Bacillales</taxon>
        <taxon>Bacillaceae</taxon>
        <taxon>Mesobacillus</taxon>
    </lineage>
</organism>
<dbReference type="Proteomes" id="UP000034166">
    <property type="component" value="Unassembled WGS sequence"/>
</dbReference>
<protein>
    <submittedName>
        <fullName evidence="2">Pyruvate kinase</fullName>
    </submittedName>
</protein>
<keyword evidence="2" id="KW-0808">Transferase</keyword>
<keyword evidence="2" id="KW-0670">Pyruvate</keyword>
<dbReference type="Pfam" id="PF01326">
    <property type="entry name" value="PPDK_N"/>
    <property type="match status" value="1"/>
</dbReference>
<keyword evidence="2" id="KW-0418">Kinase</keyword>
<evidence type="ECO:0000259" key="1">
    <source>
        <dbReference type="Pfam" id="PF01326"/>
    </source>
</evidence>
<keyword evidence="3" id="KW-1185">Reference proteome</keyword>
<reference evidence="2 3" key="1">
    <citation type="submission" date="2015-04" db="EMBL/GenBank/DDBJ databases">
        <title>Taxonomic description and genome sequence of Bacillus campisalis sp. nov., a novel member of the genus Bacillus isolated from solar saltern.</title>
        <authorList>
            <person name="Mathan Kumar R."/>
            <person name="Kaur G."/>
            <person name="Kumar A."/>
            <person name="Singh N.K."/>
            <person name="Kaur N."/>
            <person name="Kumar N."/>
            <person name="Mayilraj S."/>
        </authorList>
    </citation>
    <scope>NUCLEOTIDE SEQUENCE [LARGE SCALE GENOMIC DNA]</scope>
    <source>
        <strain evidence="2 3">SA2-6</strain>
    </source>
</reference>
<dbReference type="AlphaFoldDB" id="A0A0M2SVK1"/>
<proteinExistence type="predicted"/>
<dbReference type="GO" id="GO:0016301">
    <property type="term" value="F:kinase activity"/>
    <property type="evidence" value="ECO:0007669"/>
    <property type="project" value="UniProtKB-KW"/>
</dbReference>
<dbReference type="InterPro" id="IPR002192">
    <property type="entry name" value="PPDK_AMP/ATP-bd"/>
</dbReference>
<gene>
    <name evidence="2" type="ORF">WQ57_12280</name>
</gene>
<accession>A0A0M2SVK1</accession>
<evidence type="ECO:0000313" key="2">
    <source>
        <dbReference type="EMBL" id="KKK37731.1"/>
    </source>
</evidence>
<dbReference type="GO" id="GO:0005524">
    <property type="term" value="F:ATP binding"/>
    <property type="evidence" value="ECO:0007669"/>
    <property type="project" value="InterPro"/>
</dbReference>
<evidence type="ECO:0000313" key="3">
    <source>
        <dbReference type="Proteomes" id="UP000034166"/>
    </source>
</evidence>
<dbReference type="Gene3D" id="3.30.1490.20">
    <property type="entry name" value="ATP-grasp fold, A domain"/>
    <property type="match status" value="1"/>
</dbReference>
<comment type="caution">
    <text evidence="2">The sequence shown here is derived from an EMBL/GenBank/DDBJ whole genome shotgun (WGS) entry which is preliminary data.</text>
</comment>
<name>A0A0M2SVK1_9BACI</name>